<sequence length="101" mass="10376">METVYQMMATTLSEHFGVPEDHIHPDATFEELDVDSLARAEMLAVVEGRLKVTLDQEPGGLTLGEAAARIERLLAGGTGGAATAAAPPPGTGPASLPGPLL</sequence>
<evidence type="ECO:0000313" key="4">
    <source>
        <dbReference type="Proteomes" id="UP000587462"/>
    </source>
</evidence>
<feature type="domain" description="Carrier" evidence="2">
    <location>
        <begin position="11"/>
        <end position="55"/>
    </location>
</feature>
<dbReference type="InterPro" id="IPR009081">
    <property type="entry name" value="PP-bd_ACP"/>
</dbReference>
<dbReference type="AlphaFoldDB" id="A0A7Y7B2Q1"/>
<evidence type="ECO:0000259" key="2">
    <source>
        <dbReference type="Pfam" id="PF00550"/>
    </source>
</evidence>
<organism evidence="3 4">
    <name type="scientific">Streptomyces morookaense</name>
    <name type="common">Streptoverticillium morookaense</name>
    <dbReference type="NCBI Taxonomy" id="1970"/>
    <lineage>
        <taxon>Bacteria</taxon>
        <taxon>Bacillati</taxon>
        <taxon>Actinomycetota</taxon>
        <taxon>Actinomycetes</taxon>
        <taxon>Kitasatosporales</taxon>
        <taxon>Streptomycetaceae</taxon>
        <taxon>Streptomyces</taxon>
    </lineage>
</organism>
<dbReference type="EMBL" id="JABBXF010000016">
    <property type="protein sequence ID" value="NVK77938.1"/>
    <property type="molecule type" value="Genomic_DNA"/>
</dbReference>
<protein>
    <submittedName>
        <fullName evidence="3">Acyl carrier protein</fullName>
    </submittedName>
</protein>
<dbReference type="InterPro" id="IPR036736">
    <property type="entry name" value="ACP-like_sf"/>
</dbReference>
<evidence type="ECO:0000256" key="1">
    <source>
        <dbReference type="SAM" id="MobiDB-lite"/>
    </source>
</evidence>
<dbReference type="SUPFAM" id="SSF47336">
    <property type="entry name" value="ACP-like"/>
    <property type="match status" value="1"/>
</dbReference>
<evidence type="ECO:0000313" key="3">
    <source>
        <dbReference type="EMBL" id="NVK77938.1"/>
    </source>
</evidence>
<feature type="compositionally biased region" description="Low complexity" evidence="1">
    <location>
        <begin position="92"/>
        <end position="101"/>
    </location>
</feature>
<dbReference type="RefSeq" id="WP_171079702.1">
    <property type="nucleotide sequence ID" value="NZ_BNBU01000003.1"/>
</dbReference>
<keyword evidence="4" id="KW-1185">Reference proteome</keyword>
<comment type="caution">
    <text evidence="3">The sequence shown here is derived from an EMBL/GenBank/DDBJ whole genome shotgun (WGS) entry which is preliminary data.</text>
</comment>
<feature type="region of interest" description="Disordered" evidence="1">
    <location>
        <begin position="79"/>
        <end position="101"/>
    </location>
</feature>
<dbReference type="Gene3D" id="1.10.1200.10">
    <property type="entry name" value="ACP-like"/>
    <property type="match status" value="1"/>
</dbReference>
<accession>A0A7Y7B2Q1</accession>
<dbReference type="Pfam" id="PF00550">
    <property type="entry name" value="PP-binding"/>
    <property type="match status" value="1"/>
</dbReference>
<name>A0A7Y7B2Q1_STRMO</name>
<dbReference type="Proteomes" id="UP000587462">
    <property type="component" value="Unassembled WGS sequence"/>
</dbReference>
<proteinExistence type="predicted"/>
<gene>
    <name evidence="3" type="ORF">HG542_09690</name>
</gene>
<reference evidence="3 4" key="1">
    <citation type="submission" date="2020-04" db="EMBL/GenBank/DDBJ databases">
        <title>Draft Genome Sequence of Streptomyces morookaense DSM 40503, an 8-azaguanine-producing strain.</title>
        <authorList>
            <person name="Qi J."/>
            <person name="Gao J.-M."/>
        </authorList>
    </citation>
    <scope>NUCLEOTIDE SEQUENCE [LARGE SCALE GENOMIC DNA]</scope>
    <source>
        <strain evidence="3 4">DSM 40503</strain>
    </source>
</reference>